<evidence type="ECO:0000256" key="3">
    <source>
        <dbReference type="ARBA" id="ARBA00022448"/>
    </source>
</evidence>
<dbReference type="InterPro" id="IPR001873">
    <property type="entry name" value="ENaC"/>
</dbReference>
<keyword evidence="5 12" id="KW-0812">Transmembrane</keyword>
<evidence type="ECO:0000256" key="10">
    <source>
        <dbReference type="ARBA" id="ARBA00023201"/>
    </source>
</evidence>
<feature type="transmembrane region" description="Helical" evidence="14">
    <location>
        <begin position="429"/>
        <end position="451"/>
    </location>
</feature>
<protein>
    <submittedName>
        <fullName evidence="16">Uncharacterized protein LOC113793653</fullName>
    </submittedName>
</protein>
<evidence type="ECO:0000313" key="15">
    <source>
        <dbReference type="Proteomes" id="UP000515146"/>
    </source>
</evidence>
<dbReference type="KEGG" id="dpte:113793653"/>
<evidence type="ECO:0000256" key="5">
    <source>
        <dbReference type="ARBA" id="ARBA00022692"/>
    </source>
</evidence>
<dbReference type="OMA" id="ANTHYKH"/>
<keyword evidence="4 12" id="KW-0894">Sodium channel</keyword>
<gene>
    <name evidence="16" type="primary">LOC113793653</name>
</gene>
<dbReference type="Proteomes" id="UP000515146">
    <property type="component" value="Unplaced"/>
</dbReference>
<evidence type="ECO:0000256" key="6">
    <source>
        <dbReference type="ARBA" id="ARBA00022989"/>
    </source>
</evidence>
<dbReference type="InParanoid" id="A0A6P6Y1Y2"/>
<evidence type="ECO:0000256" key="8">
    <source>
        <dbReference type="ARBA" id="ARBA00023065"/>
    </source>
</evidence>
<dbReference type="PANTHER" id="PTHR11690:SF300">
    <property type="entry name" value="PICKPOCKET PROTEIN 19"/>
    <property type="match status" value="1"/>
</dbReference>
<evidence type="ECO:0000256" key="11">
    <source>
        <dbReference type="ARBA" id="ARBA00023303"/>
    </source>
</evidence>
<keyword evidence="7" id="KW-0915">Sodium</keyword>
<dbReference type="AlphaFoldDB" id="A0A6P6Y1Y2"/>
<dbReference type="PANTHER" id="PTHR11690">
    <property type="entry name" value="AMILORIDE-SENSITIVE SODIUM CHANNEL-RELATED"/>
    <property type="match status" value="1"/>
</dbReference>
<evidence type="ECO:0000256" key="12">
    <source>
        <dbReference type="RuleBase" id="RU000679"/>
    </source>
</evidence>
<evidence type="ECO:0000256" key="4">
    <source>
        <dbReference type="ARBA" id="ARBA00022461"/>
    </source>
</evidence>
<dbReference type="GO" id="GO:0005886">
    <property type="term" value="C:plasma membrane"/>
    <property type="evidence" value="ECO:0007669"/>
    <property type="project" value="TreeGrafter"/>
</dbReference>
<keyword evidence="3 12" id="KW-0813">Transport</keyword>
<proteinExistence type="inferred from homology"/>
<keyword evidence="11 12" id="KW-0407">Ion channel</keyword>
<feature type="region of interest" description="Disordered" evidence="13">
    <location>
        <begin position="1"/>
        <end position="22"/>
    </location>
</feature>
<keyword evidence="15" id="KW-1185">Reference proteome</keyword>
<accession>A0A6P6Y1Y2</accession>
<dbReference type="OrthoDB" id="6412745at2759"/>
<evidence type="ECO:0000256" key="7">
    <source>
        <dbReference type="ARBA" id="ARBA00023053"/>
    </source>
</evidence>
<keyword evidence="9 14" id="KW-0472">Membrane</keyword>
<dbReference type="GO" id="GO:0015280">
    <property type="term" value="F:ligand-gated sodium channel activity"/>
    <property type="evidence" value="ECO:0007669"/>
    <property type="project" value="TreeGrafter"/>
</dbReference>
<keyword evidence="10 12" id="KW-0739">Sodium transport</keyword>
<evidence type="ECO:0000256" key="14">
    <source>
        <dbReference type="SAM" id="Phobius"/>
    </source>
</evidence>
<evidence type="ECO:0000256" key="2">
    <source>
        <dbReference type="ARBA" id="ARBA00007193"/>
    </source>
</evidence>
<evidence type="ECO:0000256" key="1">
    <source>
        <dbReference type="ARBA" id="ARBA00004141"/>
    </source>
</evidence>
<comment type="similarity">
    <text evidence="2 12">Belongs to the amiloride-sensitive sodium channel (TC 1.A.6) family.</text>
</comment>
<evidence type="ECO:0000256" key="9">
    <source>
        <dbReference type="ARBA" id="ARBA00023136"/>
    </source>
</evidence>
<organism evidence="15 16">
    <name type="scientific">Dermatophagoides pteronyssinus</name>
    <name type="common">European house dust mite</name>
    <dbReference type="NCBI Taxonomy" id="6956"/>
    <lineage>
        <taxon>Eukaryota</taxon>
        <taxon>Metazoa</taxon>
        <taxon>Ecdysozoa</taxon>
        <taxon>Arthropoda</taxon>
        <taxon>Chelicerata</taxon>
        <taxon>Arachnida</taxon>
        <taxon>Acari</taxon>
        <taxon>Acariformes</taxon>
        <taxon>Sarcoptiformes</taxon>
        <taxon>Astigmata</taxon>
        <taxon>Psoroptidia</taxon>
        <taxon>Analgoidea</taxon>
        <taxon>Pyroglyphidae</taxon>
        <taxon>Dermatophagoidinae</taxon>
        <taxon>Dermatophagoides</taxon>
    </lineage>
</organism>
<reference evidence="16" key="1">
    <citation type="submission" date="2025-08" db="UniProtKB">
        <authorList>
            <consortium name="RefSeq"/>
        </authorList>
    </citation>
    <scope>IDENTIFICATION</scope>
    <source>
        <strain evidence="16">Airmid</strain>
    </source>
</reference>
<keyword evidence="8 12" id="KW-0406">Ion transport</keyword>
<evidence type="ECO:0000313" key="16">
    <source>
        <dbReference type="RefSeq" id="XP_027199513.1"/>
    </source>
</evidence>
<keyword evidence="6 14" id="KW-1133">Transmembrane helix</keyword>
<dbReference type="RefSeq" id="XP_027199513.1">
    <property type="nucleotide sequence ID" value="XM_027343712.1"/>
</dbReference>
<comment type="subcellular location">
    <subcellularLocation>
        <location evidence="1">Membrane</location>
        <topology evidence="1">Multi-pass membrane protein</topology>
    </subcellularLocation>
</comment>
<evidence type="ECO:0000256" key="13">
    <source>
        <dbReference type="SAM" id="MobiDB-lite"/>
    </source>
</evidence>
<sequence>MASPQSTTASSLTSTDNPESPSSMIAISTDDINIHDKNDQSKKFKFFPHIFSCCGHQQLIYLKRLNSLDIIYAIGSFIAVLGCAWQLIDVSRIYFAYDTNVNVMFERETKVEIPAITICMDLFKVANDEYIEENYSNQLKHFAENKVNKYSAYKKLFQNLTLYELLNNATYSSEKVFNKCRIIKPIAIENNETDDYINCTFISPIHESLTDVKKCFSIGLQLNNQSDDYFYIDHDMTIRDNGFPLYQISLFNKYIESPMILMHSRSIPFLGFIGGQTNVFRVNNTRSSFQLFNYFKTINDLLEPPFKTDCRRYEEIGYKSLMHCMNRCKSNFFIRNFNGQHGDVPTDNSFDLNMYFAPSKFKENKTLDKIMSNECLTTCSKRQECHSEFYTMSMMDDFERKPMQNRYEFDVYFSSTANTHYKHQPRMELVEFICFYASTISLWFGFSIIAFSRSVLHIIHQNALAKRNSSVSTTKNDKSVTILPGRRYSQTVEMSYHISKAALEIDLKKPETEQRVQEKK</sequence>
<name>A0A6P6Y1Y2_DERPT</name>
<feature type="transmembrane region" description="Helical" evidence="14">
    <location>
        <begin position="70"/>
        <end position="88"/>
    </location>
</feature>
<dbReference type="Pfam" id="PF00858">
    <property type="entry name" value="ASC"/>
    <property type="match status" value="1"/>
</dbReference>